<keyword evidence="4" id="KW-0131">Cell cycle</keyword>
<dbReference type="FunFam" id="1.25.10.10:FF:000283">
    <property type="entry name" value="Anaphase-promoting complex subunit 1"/>
    <property type="match status" value="1"/>
</dbReference>
<evidence type="ECO:0000313" key="7">
    <source>
        <dbReference type="EMBL" id="KAA8627843.1"/>
    </source>
</evidence>
<feature type="compositionally biased region" description="Basic residues" evidence="5">
    <location>
        <begin position="333"/>
        <end position="346"/>
    </location>
</feature>
<protein>
    <recommendedName>
        <fullName evidence="6">Anaphase-promoting complex subunit 1 N-terminal domain-containing protein</fullName>
    </recommendedName>
</protein>
<feature type="region of interest" description="Disordered" evidence="5">
    <location>
        <begin position="95"/>
        <end position="117"/>
    </location>
</feature>
<gene>
    <name evidence="7" type="ORF">SMACR_07506</name>
</gene>
<dbReference type="PANTHER" id="PTHR12827:SF3">
    <property type="entry name" value="ANAPHASE-PROMOTING COMPLEX SUBUNIT 1"/>
    <property type="match status" value="1"/>
</dbReference>
<dbReference type="InterPro" id="IPR011989">
    <property type="entry name" value="ARM-like"/>
</dbReference>
<feature type="region of interest" description="Disordered" evidence="5">
    <location>
        <begin position="333"/>
        <end position="416"/>
    </location>
</feature>
<dbReference type="EMBL" id="NMPR01000231">
    <property type="protein sequence ID" value="KAA8627843.1"/>
    <property type="molecule type" value="Genomic_DNA"/>
</dbReference>
<feature type="compositionally biased region" description="Basic residues" evidence="5">
    <location>
        <begin position="2000"/>
        <end position="2010"/>
    </location>
</feature>
<dbReference type="FunFam" id="1.25.10.10:FF:000531">
    <property type="entry name" value="Negative regulator of mitosis"/>
    <property type="match status" value="1"/>
</dbReference>
<dbReference type="GO" id="GO:0070979">
    <property type="term" value="P:protein K11-linked ubiquitination"/>
    <property type="evidence" value="ECO:0007669"/>
    <property type="project" value="TreeGrafter"/>
</dbReference>
<evidence type="ECO:0000256" key="3">
    <source>
        <dbReference type="ARBA" id="ARBA00022776"/>
    </source>
</evidence>
<reference evidence="7 8" key="1">
    <citation type="submission" date="2017-07" db="EMBL/GenBank/DDBJ databases">
        <title>Genome sequence of the Sordaria macrospora wild type strain R19027.</title>
        <authorList>
            <person name="Nowrousian M."/>
            <person name="Teichert I."/>
            <person name="Kueck U."/>
        </authorList>
    </citation>
    <scope>NUCLEOTIDE SEQUENCE [LARGE SCALE GENOMIC DNA]</scope>
    <source>
        <strain evidence="7 8">R19027</strain>
        <tissue evidence="7">Mycelium</tissue>
    </source>
</reference>
<dbReference type="GO" id="GO:0005680">
    <property type="term" value="C:anaphase-promoting complex"/>
    <property type="evidence" value="ECO:0007669"/>
    <property type="project" value="InterPro"/>
</dbReference>
<dbReference type="OMA" id="YIGTMDS"/>
<dbReference type="Proteomes" id="UP000433876">
    <property type="component" value="Unassembled WGS sequence"/>
</dbReference>
<dbReference type="GO" id="GO:0031145">
    <property type="term" value="P:anaphase-promoting complex-dependent catabolic process"/>
    <property type="evidence" value="ECO:0007669"/>
    <property type="project" value="TreeGrafter"/>
</dbReference>
<proteinExistence type="inferred from homology"/>
<organism evidence="7 8">
    <name type="scientific">Sordaria macrospora</name>
    <dbReference type="NCBI Taxonomy" id="5147"/>
    <lineage>
        <taxon>Eukaryota</taxon>
        <taxon>Fungi</taxon>
        <taxon>Dikarya</taxon>
        <taxon>Ascomycota</taxon>
        <taxon>Pezizomycotina</taxon>
        <taxon>Sordariomycetes</taxon>
        <taxon>Sordariomycetidae</taxon>
        <taxon>Sordariales</taxon>
        <taxon>Sordariaceae</taxon>
        <taxon>Sordaria</taxon>
    </lineage>
</organism>
<dbReference type="GO" id="GO:0060090">
    <property type="term" value="F:molecular adaptor activity"/>
    <property type="evidence" value="ECO:0007669"/>
    <property type="project" value="TreeGrafter"/>
</dbReference>
<evidence type="ECO:0000256" key="4">
    <source>
        <dbReference type="ARBA" id="ARBA00023306"/>
    </source>
</evidence>
<evidence type="ECO:0000313" key="8">
    <source>
        <dbReference type="Proteomes" id="UP000433876"/>
    </source>
</evidence>
<evidence type="ECO:0000259" key="6">
    <source>
        <dbReference type="Pfam" id="PF12859"/>
    </source>
</evidence>
<dbReference type="Gene3D" id="1.25.10.10">
    <property type="entry name" value="Leucine-rich Repeat Variant"/>
    <property type="match status" value="3"/>
</dbReference>
<dbReference type="Pfam" id="PF12859">
    <property type="entry name" value="ANAPC1"/>
    <property type="match status" value="1"/>
</dbReference>
<dbReference type="PANTHER" id="PTHR12827">
    <property type="entry name" value="MEIOTIC CHECKPOINT REGULATOR TSG24 FAMILY MEMBER"/>
    <property type="match status" value="1"/>
</dbReference>
<evidence type="ECO:0000256" key="1">
    <source>
        <dbReference type="ARBA" id="ARBA00010547"/>
    </source>
</evidence>
<evidence type="ECO:0000256" key="5">
    <source>
        <dbReference type="SAM" id="MobiDB-lite"/>
    </source>
</evidence>
<dbReference type="GO" id="GO:0007091">
    <property type="term" value="P:metaphase/anaphase transition of mitotic cell cycle"/>
    <property type="evidence" value="ECO:0007669"/>
    <property type="project" value="TreeGrafter"/>
</dbReference>
<comment type="caution">
    <text evidence="7">The sequence shown here is derived from an EMBL/GenBank/DDBJ whole genome shotgun (WGS) entry which is preliminary data.</text>
</comment>
<name>A0A8S8ZCN9_SORMA</name>
<accession>A0A8S8ZCN9</accession>
<dbReference type="InterPro" id="IPR049255">
    <property type="entry name" value="Apc1_N"/>
</dbReference>
<keyword evidence="3" id="KW-0498">Mitosis</keyword>
<feature type="compositionally biased region" description="Basic and acidic residues" evidence="5">
    <location>
        <begin position="2025"/>
        <end position="2048"/>
    </location>
</feature>
<dbReference type="InterPro" id="IPR024990">
    <property type="entry name" value="Apc1"/>
</dbReference>
<keyword evidence="2" id="KW-0132">Cell division</keyword>
<evidence type="ECO:0000256" key="2">
    <source>
        <dbReference type="ARBA" id="ARBA00022618"/>
    </source>
</evidence>
<comment type="similarity">
    <text evidence="1">Belongs to the APC1 family.</text>
</comment>
<dbReference type="GO" id="GO:0051301">
    <property type="term" value="P:cell division"/>
    <property type="evidence" value="ECO:0007669"/>
    <property type="project" value="UniProtKB-KW"/>
</dbReference>
<sequence>MAAATSLGVHQPIGLRHAIDEGFLPPNPPSSSYTWEIFVDRQVHAECEDELLTTDTCVVWSRGGIFRKSFRFDIENEKVTQALLTYFPTSTDSHPIVNAASSRPKKPTTEQNKTEKHDAKPLLARALVVFLKTQAHIYFLSGTSHVVHMPFEVESACAAPIGVIIQRKQRANNTLPVTLRLPKVPPNSFVSPQPSSIFNHTGAEFSIEGLGRPRALPLKLSNTLENMWQPPMETPDSPWPRLVCLTDPLLEIGLVVAHQEKQKTNKRRQATSPTSNFLSPAEEIVHVEAIKIPGYASSSEGEACVAVTVNRENSMYSVWRLTFLENEDPFIGKRKKKPVKSTRRRSSMAPGMPSGASTPVHPSIRDSFGAPLPGKKPRKSVRIDEKGKEKHKGRALEGVLNSLDPQKTDDAARRQSRRVSSLLARADLSASQERASFSEQTLHAVHGGRRGDSLGSQRARMSGAYGGLHLGNSFSHGLNSLAEAPVDSLLEELRAGGDFEGFHNMGLDDHEFDGLTHEILFTKVHTFPMENANVRYSLADKPAKTQSKVFILVGPPTATDEQGHVQILLGIQDVVDKRLQLLTLHVPHPVPGSNVEPATSALSSKIPMVFSELRRAQSVLDSCKISDGNEQTILILSEGKPGGRELSLQSPWSQLTTVDATLLLLDDFNNLSYSGTHRTRTASLDPKSNGIRLSQIRIDALCHSSPRGVIDLMDKDGAFHRLQIKLRPSSSQVRKALDVCRSVLPASHSDRLLGGWWHTTQWLRVLNRQEVDSTTPDREWSSFVVLLLASFIALGHTNDASLALVGDGVRDLRPSSSWEAMELYTTPGASADAPWMRNGGWKFLLEDGLLDTIPSSQEPQPPSFMARHIELAKSFIASPEGLAALGANGYLPTAVERGRDSRNKAAWSMMLALHLLVEEQTLSVLSPEEVSPGQSDLRALLWQLARWLGWQQYEELYSLGLQADLGTDDSASLSRLAIPPPVFNHCVLTWIRQHFTTDDGPDFLTLPQVYATATADARTSNPRERAWRNMTPRTFMFKKLFELLKSAKDRFEAVAAMHSAGFTPQVLETLPEAILIPLQDFIFICQPSPPLSWPTELLKLVNRTDVSTILKQVKVSKAIGSELQPPSHMARWDFRMLCQHLDDLQEHGEETDASERQLVVRTLFREDRRLNEAQNLLSSGKSRVLRLDPKPEWSESEYLEKQKELVTTVATSTLAIPPGRGLLYYSLRYPLLTQKYHISGFNLACIIRPTNNTVSVDKSQFTEEKINWAFFHQGVAGGLAISPQAKGIDTSWILYNKPGQDLSNRHAGFLLALGLNGHLKSVAKWVAFKYLTPKHTMTSIGLLLGLAASYIGTMDSLITRLLSVHVTRMLPRGAAELNLSKHTQTTGIMGIGLLYCNSQHRRMSEIMMSEIEHVEDGEEEDPLRDESYRLAAGFALGFINLGKGNDLKGLRDMRLTEKLLTIATATKRVELVHVLDRSAAAAVVAVALIFMKSEDHIVARKIDVPDTVLQFDYVRPDILLLRTMAKHVILWKGITPSFSWIKTGLPLEYQPRHRLTSTTRLQSKDLSFFSILAGLCFALGLRFAGSGNIQVRDLLVHYLDEFIRLVSMPKSNFDAELARSNARMCVDMLALSCATVMAGTGDLVILRRLRALHGRDDKETTYGSHMACHIAIGALFLGYGTATFGNSDLAVAALIVAFYPIFPATVQDNRAHLQAFRHFWVLATDPRCLVAKDGATGQSLNVPVLISLKRNSPSARAAAANSAVDSPFESSSDGVIIRRQTPCLLPPLDDVVRVTTDAGQQGYWNLTIEFETNPSLVEQFKENQTLCLRRRPAFEAPFPATLRALGRGMGPLSEDGQQRDPFEWVFGLGNGAEGSGLDGTTGTGADAAGVNGQGMDNALGELAKLTHAERAVVMDRLGSGGGVGEGEGATTFVDARLVLENDLSGGGMPSREKLLGLRLLFEWMERRQSLSVQSLPSATLPALATVPETPVADGTTAGRTHAKGKAKARAGHGPMTRSKGKGKKVSAEEEKEHGHDVPNWDEMREGHGHGHGPGAGSSSGNNWWMRDSVIEDLKGRAWLVGREG</sequence>
<dbReference type="VEuPathDB" id="FungiDB:SMAC_07506"/>
<feature type="domain" description="Anaphase-promoting complex subunit 1 N-terminal" evidence="6">
    <location>
        <begin position="30"/>
        <end position="787"/>
    </location>
</feature>
<feature type="region of interest" description="Disordered" evidence="5">
    <location>
        <begin position="1989"/>
        <end position="2063"/>
    </location>
</feature>